<gene>
    <name evidence="1" type="ORF">JOF56_003286</name>
</gene>
<dbReference type="Proteomes" id="UP001519332">
    <property type="component" value="Unassembled WGS sequence"/>
</dbReference>
<dbReference type="InterPro" id="IPR025355">
    <property type="entry name" value="DUF4259"/>
</dbReference>
<proteinExistence type="predicted"/>
<sequence length="137" mass="14568">MGAWDVGPFDNDAAADFAGDLTDASPDDRPQLIREALTTAADNTEYLDNSDACAAIAAAAIVASQQPDGPEVDSVYGPDFLTDGGSIDLPEDFVELAVRAIARVLDEESEWRDLWDDADSLDDAIAALEPIRAALNR</sequence>
<keyword evidence="2" id="KW-1185">Reference proteome</keyword>
<accession>A0ABS4TGC9</accession>
<evidence type="ECO:0000313" key="2">
    <source>
        <dbReference type="Proteomes" id="UP001519332"/>
    </source>
</evidence>
<reference evidence="1 2" key="1">
    <citation type="submission" date="2021-03" db="EMBL/GenBank/DDBJ databases">
        <title>Sequencing the genomes of 1000 actinobacteria strains.</title>
        <authorList>
            <person name="Klenk H.-P."/>
        </authorList>
    </citation>
    <scope>NUCLEOTIDE SEQUENCE [LARGE SCALE GENOMIC DNA]</scope>
    <source>
        <strain evidence="1 2">DSM 46670</strain>
    </source>
</reference>
<comment type="caution">
    <text evidence="1">The sequence shown here is derived from an EMBL/GenBank/DDBJ whole genome shotgun (WGS) entry which is preliminary data.</text>
</comment>
<dbReference type="RefSeq" id="WP_209638674.1">
    <property type="nucleotide sequence ID" value="NZ_JAGINW010000001.1"/>
</dbReference>
<dbReference type="Pfam" id="PF14078">
    <property type="entry name" value="DUF4259"/>
    <property type="match status" value="1"/>
</dbReference>
<dbReference type="EMBL" id="JAGINW010000001">
    <property type="protein sequence ID" value="MBP2322901.1"/>
    <property type="molecule type" value="Genomic_DNA"/>
</dbReference>
<protein>
    <submittedName>
        <fullName evidence="1">Uncharacterized protein YqkB</fullName>
    </submittedName>
</protein>
<evidence type="ECO:0000313" key="1">
    <source>
        <dbReference type="EMBL" id="MBP2322901.1"/>
    </source>
</evidence>
<name>A0ABS4TGC9_9PSEU</name>
<organism evidence="1 2">
    <name type="scientific">Kibdelosporangium banguiense</name>
    <dbReference type="NCBI Taxonomy" id="1365924"/>
    <lineage>
        <taxon>Bacteria</taxon>
        <taxon>Bacillati</taxon>
        <taxon>Actinomycetota</taxon>
        <taxon>Actinomycetes</taxon>
        <taxon>Pseudonocardiales</taxon>
        <taxon>Pseudonocardiaceae</taxon>
        <taxon>Kibdelosporangium</taxon>
    </lineage>
</organism>